<dbReference type="Proteomes" id="UP000282321">
    <property type="component" value="Unassembled WGS sequence"/>
</dbReference>
<evidence type="ECO:0000259" key="1">
    <source>
        <dbReference type="Pfam" id="PF05547"/>
    </source>
</evidence>
<evidence type="ECO:0000259" key="2">
    <source>
        <dbReference type="Pfam" id="PF13360"/>
    </source>
</evidence>
<comment type="caution">
    <text evidence="3">The sequence shown here is derived from an EMBL/GenBank/DDBJ whole genome shotgun (WGS) entry which is preliminary data.</text>
</comment>
<dbReference type="SUPFAM" id="SSF69318">
    <property type="entry name" value="Integrin alpha N-terminal domain"/>
    <property type="match status" value="1"/>
</dbReference>
<feature type="domain" description="Peptidase M6-like" evidence="1">
    <location>
        <begin position="217"/>
        <end position="331"/>
    </location>
</feature>
<dbReference type="Pfam" id="PF13360">
    <property type="entry name" value="PQQ_2"/>
    <property type="match status" value="1"/>
</dbReference>
<dbReference type="GO" id="GO:0006508">
    <property type="term" value="P:proteolysis"/>
    <property type="evidence" value="ECO:0007669"/>
    <property type="project" value="InterPro"/>
</dbReference>
<dbReference type="Gene3D" id="2.130.10.130">
    <property type="entry name" value="Integrin alpha, N-terminal"/>
    <property type="match status" value="1"/>
</dbReference>
<dbReference type="InterPro" id="IPR028994">
    <property type="entry name" value="Integrin_alpha_N"/>
</dbReference>
<dbReference type="EMBL" id="QNBC01000046">
    <property type="protein sequence ID" value="RKX66350.1"/>
    <property type="molecule type" value="Genomic_DNA"/>
</dbReference>
<dbReference type="PANTHER" id="PTHR41775:SF1">
    <property type="entry name" value="PEPTIDASE M6-LIKE DOMAIN-CONTAINING PROTEIN"/>
    <property type="match status" value="1"/>
</dbReference>
<feature type="non-terminal residue" evidence="3">
    <location>
        <position position="899"/>
    </location>
</feature>
<evidence type="ECO:0000313" key="4">
    <source>
        <dbReference type="Proteomes" id="UP000282321"/>
    </source>
</evidence>
<feature type="domain" description="Pyrrolo-quinoline quinone repeat" evidence="2">
    <location>
        <begin position="711"/>
        <end position="852"/>
    </location>
</feature>
<dbReference type="InterPro" id="IPR008757">
    <property type="entry name" value="Peptidase_M6-like_domain"/>
</dbReference>
<evidence type="ECO:0000313" key="3">
    <source>
        <dbReference type="EMBL" id="RKX66350.1"/>
    </source>
</evidence>
<dbReference type="InterPro" id="IPR002372">
    <property type="entry name" value="PQQ_rpt_dom"/>
</dbReference>
<organism evidence="3 4">
    <name type="scientific">candidate division TA06 bacterium</name>
    <dbReference type="NCBI Taxonomy" id="2250710"/>
    <lineage>
        <taxon>Bacteria</taxon>
        <taxon>Bacteria division TA06</taxon>
    </lineage>
</organism>
<dbReference type="GO" id="GO:0008233">
    <property type="term" value="F:peptidase activity"/>
    <property type="evidence" value="ECO:0007669"/>
    <property type="project" value="InterPro"/>
</dbReference>
<evidence type="ECO:0008006" key="5">
    <source>
        <dbReference type="Google" id="ProtNLM"/>
    </source>
</evidence>
<proteinExistence type="predicted"/>
<reference evidence="3 4" key="1">
    <citation type="submission" date="2018-06" db="EMBL/GenBank/DDBJ databases">
        <title>Extensive metabolic versatility and redundancy in microbially diverse, dynamic hydrothermal sediments.</title>
        <authorList>
            <person name="Dombrowski N."/>
            <person name="Teske A."/>
            <person name="Baker B.J."/>
        </authorList>
    </citation>
    <scope>NUCLEOTIDE SEQUENCE [LARGE SCALE GENOMIC DNA]</scope>
    <source>
        <strain evidence="3">B35_G9</strain>
    </source>
</reference>
<dbReference type="Gene3D" id="2.40.10.480">
    <property type="match status" value="1"/>
</dbReference>
<name>A0A660SAH6_UNCT6</name>
<accession>A0A660SAH6</accession>
<gene>
    <name evidence="3" type="ORF">DRP44_04285</name>
</gene>
<dbReference type="AlphaFoldDB" id="A0A660SAH6"/>
<dbReference type="SUPFAM" id="SSF55486">
    <property type="entry name" value="Metalloproteases ('zincins'), catalytic domain"/>
    <property type="match status" value="1"/>
</dbReference>
<sequence>MFKKSVILMTVFTLVFLFVTDLRGNISSLKQLKKENEYKLQHRYYNKMLEIFKNDPSAKKYIEVPFRPPAYLRGKQKIVKRASYVDTIKVLVLRVEFQKDTTTMTTGDGTFADTAYGKPFIVDSTTGDSSRNLAYDPPHDSFYFSNQMLALRNYYLSDFDGQLFIEWDQYPKTRFGGYKLPHKMAYYGDLYDVAGGLFKLMDDAVREADRDTSANIQFGQYDSYIIFHAGSAWQSDLGDSPNDIPAVYISNSEVIGAPGRNERYSTKDGVTVNDAIIYPETARQDGDTLSGLQGGLAHEFGHQLGMVDLYDVSNRTMGCGGWALMGTGNWNVNGLIPPHHMAWHSAMPLYVHPHTNPNYRRVFVNPVLLDHDTSGVKILRRGENDNDSIPKIYKIPINAHEYYLIADRIAYISPDTISSNPDSNGLRVWKDGVLVKLNDYDQGLPPNYGRGGLAIWHIDDNVIDSTIDYNEVNAGPVHGVKMVEADGIQDFQLPLSHVTNGEAAFYGSPYDLYFSGNNDSLTRNSFPKSLDNEDGYSRVDIKNVSVDRSIMTFDVRFNWRQKGFPIDIDTVVDVNSPVVYDINGDGVNEILQNTVSGGIYIFEPDGTPYSGANNGLAAKMSSNEAYTGDAIGDINGDGKKNIVTTSTDGKIYAYYADSFNLAHYLVKVHGFPFSTGEMILNAPLLADIDGDSTDEIIFGSNDNYLYCLGYNGNAPSVRWKVYMTQWVWGTPIYYEGYVYALSGDGRLFKIDASTGDTVWTRGNASIWQTTTSPVMANLTSNDTMDIFYTNDDGEMLLYDQYGNLKWKKTISDTATYTTFYSSPAVADINGDGKPEIVFTAGGKLFAIYPNGTFLSGFPVQIDTTTIQSSITIGDVDGDDTMDIVLASPGGKLHAINYRG</sequence>
<protein>
    <recommendedName>
        <fullName evidence="5">Peptidase M6-like domain-containing protein</fullName>
    </recommendedName>
</protein>
<dbReference type="Pfam" id="PF05547">
    <property type="entry name" value="Peptidase_M6"/>
    <property type="match status" value="1"/>
</dbReference>
<dbReference type="PANTHER" id="PTHR41775">
    <property type="entry name" value="SECRETED PROTEIN-RELATED"/>
    <property type="match status" value="1"/>
</dbReference>